<proteinExistence type="predicted"/>
<dbReference type="Proteomes" id="UP000066042">
    <property type="component" value="Chromosome"/>
</dbReference>
<name>A0A0S1XB90_THEBA</name>
<evidence type="ECO:0000313" key="3">
    <source>
        <dbReference type="Proteomes" id="UP000066042"/>
    </source>
</evidence>
<gene>
    <name evidence="2" type="ORF">TBCH5v1_1120</name>
</gene>
<feature type="region of interest" description="Disordered" evidence="1">
    <location>
        <begin position="33"/>
        <end position="109"/>
    </location>
</feature>
<reference evidence="2 3" key="1">
    <citation type="journal article" date="2016" name="Genome Announc.">
        <title>Complete genome sequence of the hyperthermophilic and piezophilic archaeon Thermococcus barophilus Ch5, capable of growth at the expense of hydrogenogenesis from carbon monoxide and formate.</title>
        <authorList>
            <person name="Oger P."/>
            <person name="Sokolova T.G."/>
            <person name="Kozhevnikova D.A."/>
            <person name="Taranov E.A."/>
            <person name="Vannier P."/>
            <person name="Lee H.S."/>
            <person name="Kwon K.K."/>
            <person name="Kang S.G."/>
            <person name="Lee J.H."/>
            <person name="Bonch-Osmolovskaya E.A."/>
            <person name="Lebedinsky A.V."/>
        </authorList>
    </citation>
    <scope>NUCLEOTIDE SEQUENCE [LARGE SCALE GENOMIC DNA]</scope>
    <source>
        <strain evidence="3">Ch5</strain>
    </source>
</reference>
<evidence type="ECO:0000313" key="2">
    <source>
        <dbReference type="EMBL" id="ALM75059.1"/>
    </source>
</evidence>
<protein>
    <submittedName>
        <fullName evidence="2">Uncharacterized protein</fullName>
    </submittedName>
</protein>
<dbReference type="AlphaFoldDB" id="A0A0S1XB90"/>
<accession>A0A0S1XB90</accession>
<dbReference type="STRING" id="55802.TBCH5v1_1120"/>
<evidence type="ECO:0000256" key="1">
    <source>
        <dbReference type="SAM" id="MobiDB-lite"/>
    </source>
</evidence>
<sequence length="109" mass="11761">MTLIWKFSNYISVLQKFFIGGVAKYWVEPPNKGAQAQAQDGGVGGTGCKAPNMNPALQPWAQPMHSRGKPERGPLGGKAGPTPRLNPGWDFGTPLYGESHRPYSYSNSG</sequence>
<dbReference type="EMBL" id="CP013050">
    <property type="protein sequence ID" value="ALM75059.1"/>
    <property type="molecule type" value="Genomic_DNA"/>
</dbReference>
<organism evidence="2 3">
    <name type="scientific">Thermococcus barophilus</name>
    <dbReference type="NCBI Taxonomy" id="55802"/>
    <lineage>
        <taxon>Archaea</taxon>
        <taxon>Methanobacteriati</taxon>
        <taxon>Methanobacteriota</taxon>
        <taxon>Thermococci</taxon>
        <taxon>Thermococcales</taxon>
        <taxon>Thermococcaceae</taxon>
        <taxon>Thermococcus</taxon>
    </lineage>
</organism>